<dbReference type="CDD" id="cd00063">
    <property type="entry name" value="FN3"/>
    <property type="match status" value="3"/>
</dbReference>
<feature type="domain" description="Fibronectin type-III" evidence="2">
    <location>
        <begin position="159"/>
        <end position="249"/>
    </location>
</feature>
<dbReference type="Proteomes" id="UP001266305">
    <property type="component" value="Unassembled WGS sequence"/>
</dbReference>
<accession>A0ABQ9VVR9</accession>
<evidence type="ECO:0000259" key="2">
    <source>
        <dbReference type="PROSITE" id="PS50853"/>
    </source>
</evidence>
<dbReference type="PANTHER" id="PTHR46708:SF3">
    <property type="entry name" value="TENASCIN-X"/>
    <property type="match status" value="1"/>
</dbReference>
<reference evidence="3 4" key="1">
    <citation type="submission" date="2023-05" db="EMBL/GenBank/DDBJ databases">
        <title>B98-5 Cell Line De Novo Hybrid Assembly: An Optical Mapping Approach.</title>
        <authorList>
            <person name="Kananen K."/>
            <person name="Auerbach J.A."/>
            <person name="Kautto E."/>
            <person name="Blachly J.S."/>
        </authorList>
    </citation>
    <scope>NUCLEOTIDE SEQUENCE [LARGE SCALE GENOMIC DNA]</scope>
    <source>
        <strain evidence="3">B95-8</strain>
        <tissue evidence="3">Cell line</tissue>
    </source>
</reference>
<keyword evidence="1" id="KW-0677">Repeat</keyword>
<dbReference type="InterPro" id="IPR036116">
    <property type="entry name" value="FN3_sf"/>
</dbReference>
<protein>
    <recommendedName>
        <fullName evidence="2">Fibronectin type-III domain-containing protein</fullName>
    </recommendedName>
</protein>
<proteinExistence type="predicted"/>
<organism evidence="3 4">
    <name type="scientific">Saguinus oedipus</name>
    <name type="common">Cotton-top tamarin</name>
    <name type="synonym">Oedipomidas oedipus</name>
    <dbReference type="NCBI Taxonomy" id="9490"/>
    <lineage>
        <taxon>Eukaryota</taxon>
        <taxon>Metazoa</taxon>
        <taxon>Chordata</taxon>
        <taxon>Craniata</taxon>
        <taxon>Vertebrata</taxon>
        <taxon>Euteleostomi</taxon>
        <taxon>Mammalia</taxon>
        <taxon>Eutheria</taxon>
        <taxon>Euarchontoglires</taxon>
        <taxon>Primates</taxon>
        <taxon>Haplorrhini</taxon>
        <taxon>Platyrrhini</taxon>
        <taxon>Cebidae</taxon>
        <taxon>Callitrichinae</taxon>
        <taxon>Saguinus</taxon>
    </lineage>
</organism>
<dbReference type="InterPro" id="IPR013783">
    <property type="entry name" value="Ig-like_fold"/>
</dbReference>
<gene>
    <name evidence="3" type="ORF">P7K49_007713</name>
</gene>
<dbReference type="Gene3D" id="2.60.40.10">
    <property type="entry name" value="Immunoglobulins"/>
    <property type="match status" value="4"/>
</dbReference>
<evidence type="ECO:0000313" key="3">
    <source>
        <dbReference type="EMBL" id="KAK2113447.1"/>
    </source>
</evidence>
<dbReference type="InterPro" id="IPR003961">
    <property type="entry name" value="FN3_dom"/>
</dbReference>
<feature type="domain" description="Fibronectin type-III" evidence="2">
    <location>
        <begin position="63"/>
        <end position="158"/>
    </location>
</feature>
<evidence type="ECO:0000313" key="4">
    <source>
        <dbReference type="Proteomes" id="UP001266305"/>
    </source>
</evidence>
<dbReference type="InterPro" id="IPR050991">
    <property type="entry name" value="ECM_Regulatory_Proteins"/>
</dbReference>
<dbReference type="Pfam" id="PF00041">
    <property type="entry name" value="fn3"/>
    <property type="match status" value="3"/>
</dbReference>
<dbReference type="PROSITE" id="PS50853">
    <property type="entry name" value="FN3"/>
    <property type="match status" value="3"/>
</dbReference>
<name>A0ABQ9VVR9_SAGOE</name>
<dbReference type="PANTHER" id="PTHR46708">
    <property type="entry name" value="TENASCIN"/>
    <property type="match status" value="1"/>
</dbReference>
<keyword evidence="4" id="KW-1185">Reference proteome</keyword>
<dbReference type="EMBL" id="JASSZA010000004">
    <property type="protein sequence ID" value="KAK2113447.1"/>
    <property type="molecule type" value="Genomic_DNA"/>
</dbReference>
<sequence>MVQYKDRDGQSQVVPVAADQREVTVYNLEPERKYKMNFYGLHDGQRVGPLSVVIVTATEVSKPPLEPRLGELTVTDTTPDSVGLSWTVPEGEFDSFVVQYKDRDGQPQVVPVAADQREVTIPGLEPSRKYKFLLFGIQDGKRRSPVSVEAKTVASPGAPPRLGELWVTDPTLDSLRLAWTVPEGQFDSFVVQFKDKDGPHVVPVEGHERSVTVSPLDAGRKYRFLLYGLLGKKRHGPLTADGTTEAQSATNDTGTKRLLKPRLGEELQVTSVTQNSVDLSWTVPEGQFDSFVVQYKDRDGQPQVVPVEGSLREVSVSGLDPAHRYKLLLYGLHSGKRVGPISAVAITGE</sequence>
<dbReference type="SMART" id="SM00060">
    <property type="entry name" value="FN3"/>
    <property type="match status" value="3"/>
</dbReference>
<comment type="caution">
    <text evidence="3">The sequence shown here is derived from an EMBL/GenBank/DDBJ whole genome shotgun (WGS) entry which is preliminary data.</text>
</comment>
<dbReference type="SUPFAM" id="SSF49265">
    <property type="entry name" value="Fibronectin type III"/>
    <property type="match status" value="4"/>
</dbReference>
<evidence type="ECO:0000256" key="1">
    <source>
        <dbReference type="ARBA" id="ARBA00022737"/>
    </source>
</evidence>
<feature type="domain" description="Fibronectin type-III" evidence="2">
    <location>
        <begin position="263"/>
        <end position="349"/>
    </location>
</feature>